<organismHost>
    <name type="scientific">Potamochoerus larvatus</name>
    <name type="common">Bushpig</name>
    <dbReference type="NCBI Taxonomy" id="273792"/>
</organismHost>
<organismHost>
    <name type="scientific">Ornithodoros moubata</name>
    <name type="common">Soft tick</name>
    <name type="synonym">Argasid tick</name>
    <dbReference type="NCBI Taxonomy" id="6938"/>
</organismHost>
<organismHost>
    <name type="scientific">Sus scrofa</name>
    <name type="common">Pig</name>
    <dbReference type="NCBI Taxonomy" id="9823"/>
</organismHost>
<dbReference type="EMBL" id="MN913970">
    <property type="protein sequence ID" value="QID21330.1"/>
    <property type="molecule type" value="Genomic_DNA"/>
</dbReference>
<dbReference type="Proteomes" id="UP000500872">
    <property type="component" value="Segment"/>
</dbReference>
<sequence length="288" mass="33130">MLLVLIDVDGFMGQLYNENGTQTILIPREVVIFYWKKNTASKILQLFFHGGIDPIFEKINQRSFSFQSRHIHHFTLDESPLPNSIALPTDTLQAFKAGKKMIFQHLVKITKDHEQILLLHKGGPEGEWVRSFNIPNATVQNLNDLCCPSVEKLVLKKRDYISSSIGCPKHIQGSNHCPVFECHVLFKWIQENTSIVQGVLKRPSLPYEEAVLFIEHRINMVDNHPFKKDSVKQNQKKRTGSRRNLSNMGYMLTMASLARFIINTASFNKNIYSLSQVYVKIHLYAFIS</sequence>
<organismHost>
    <name type="scientific">Phacochoerus africanus</name>
    <name type="common">Warthog</name>
    <dbReference type="NCBI Taxonomy" id="41426"/>
</organismHost>
<evidence type="ECO:0000313" key="1">
    <source>
        <dbReference type="EMBL" id="QID21330.1"/>
    </source>
</evidence>
<name>A0A6G6AI00_ASF</name>
<accession>A0A6G6AI00</accession>
<organismHost>
    <name type="scientific">Phacochoerus aethiopicus</name>
    <name type="common">Warthog</name>
    <dbReference type="NCBI Taxonomy" id="85517"/>
</organismHost>
<organism evidence="1 2">
    <name type="scientific">African swine fever virus</name>
    <name type="common">ASFV</name>
    <dbReference type="NCBI Taxonomy" id="10497"/>
    <lineage>
        <taxon>Viruses</taxon>
        <taxon>Varidnaviria</taxon>
        <taxon>Bamfordvirae</taxon>
        <taxon>Nucleocytoviricota</taxon>
        <taxon>Pokkesviricetes</taxon>
        <taxon>Asfuvirales</taxon>
        <taxon>Asfarviridae</taxon>
        <taxon>Asfivirus</taxon>
        <taxon>Asfivirus haemorrhagiae</taxon>
    </lineage>
</organism>
<organismHost>
    <name type="scientific">Ornithodoros</name>
    <name type="common">relapsing fever ticks</name>
    <dbReference type="NCBI Taxonomy" id="6937"/>
</organismHost>
<reference evidence="2" key="1">
    <citation type="submission" date="2020-01" db="EMBL/GenBank/DDBJ databases">
        <authorList>
            <person name="Chastagner A."/>
            <person name="Le Potier M.-F."/>
            <person name="Pereira de Oliveira R."/>
        </authorList>
    </citation>
    <scope>NUCLEOTIDE SEQUENCE [LARGE SCALE GENOMIC DNA]</scope>
    <source>
        <strain evidence="2">Liv13/33</strain>
    </source>
</reference>
<evidence type="ECO:0000313" key="2">
    <source>
        <dbReference type="Proteomes" id="UP000500872"/>
    </source>
</evidence>
<protein>
    <submittedName>
        <fullName evidence="1">I267L</fullName>
    </submittedName>
</protein>
<proteinExistence type="predicted"/>